<dbReference type="AlphaFoldDB" id="A0A8T7LYS5"/>
<dbReference type="EMBL" id="JACATZ010000001">
    <property type="protein sequence ID" value="NWJ46193.1"/>
    <property type="molecule type" value="Genomic_DNA"/>
</dbReference>
<dbReference type="SUPFAM" id="SSF50475">
    <property type="entry name" value="FMN-binding split barrel"/>
    <property type="match status" value="1"/>
</dbReference>
<evidence type="ECO:0000313" key="5">
    <source>
        <dbReference type="Proteomes" id="UP000521676"/>
    </source>
</evidence>
<dbReference type="InterPro" id="IPR011576">
    <property type="entry name" value="Pyridox_Oxase_N"/>
</dbReference>
<reference evidence="3 5" key="1">
    <citation type="submission" date="2020-06" db="EMBL/GenBank/DDBJ databases">
        <title>Anoxygenic phototrophic Chloroflexota member uses a Type I reaction center.</title>
        <authorList>
            <person name="Tsuji J.M."/>
            <person name="Shaw N.A."/>
            <person name="Nagashima S."/>
            <person name="Venkiteswaran J."/>
            <person name="Schiff S.L."/>
            <person name="Hanada S."/>
            <person name="Tank M."/>
            <person name="Neufeld J.D."/>
        </authorList>
    </citation>
    <scope>NUCLEOTIDE SEQUENCE [LARGE SCALE GENOMIC DNA]</scope>
    <source>
        <strain evidence="3">L227-S17</strain>
    </source>
</reference>
<evidence type="ECO:0000256" key="1">
    <source>
        <dbReference type="ARBA" id="ARBA00023002"/>
    </source>
</evidence>
<dbReference type="Proteomes" id="UP000521676">
    <property type="component" value="Unassembled WGS sequence"/>
</dbReference>
<reference evidence="4" key="2">
    <citation type="journal article" date="2024" name="Nature">
        <title>Anoxygenic phototroph of the Chloroflexota uses a type I reaction centre.</title>
        <authorList>
            <person name="Tsuji J.M."/>
            <person name="Shaw N.A."/>
            <person name="Nagashima S."/>
            <person name="Venkiteswaran J.J."/>
            <person name="Schiff S.L."/>
            <person name="Watanabe T."/>
            <person name="Fukui M."/>
            <person name="Hanada S."/>
            <person name="Tank M."/>
            <person name="Neufeld J.D."/>
        </authorList>
    </citation>
    <scope>NUCLEOTIDE SEQUENCE</scope>
    <source>
        <strain evidence="4">L227-S17</strain>
    </source>
</reference>
<gene>
    <name evidence="3" type="ORF">HXX08_09965</name>
    <name evidence="4" type="ORF">OZ401_001337</name>
</gene>
<dbReference type="RefSeq" id="WP_341467454.1">
    <property type="nucleotide sequence ID" value="NZ_CP128399.1"/>
</dbReference>
<dbReference type="GO" id="GO:0005829">
    <property type="term" value="C:cytosol"/>
    <property type="evidence" value="ECO:0007669"/>
    <property type="project" value="TreeGrafter"/>
</dbReference>
<dbReference type="PANTHER" id="PTHR35176">
    <property type="entry name" value="HEME OXYGENASE HI_0854-RELATED"/>
    <property type="match status" value="1"/>
</dbReference>
<feature type="domain" description="Pyridoxamine 5'-phosphate oxidase N-terminal" evidence="2">
    <location>
        <begin position="49"/>
        <end position="146"/>
    </location>
</feature>
<dbReference type="Proteomes" id="UP001431572">
    <property type="component" value="Chromosome 1"/>
</dbReference>
<proteinExistence type="predicted"/>
<dbReference type="PANTHER" id="PTHR35176:SF4">
    <property type="entry name" value="PYRIDOXAMINE 5'-PHOSPHATE OXIDASE-RELATED FMN-BINDING"/>
    <property type="match status" value="1"/>
</dbReference>
<protein>
    <submittedName>
        <fullName evidence="3">Pyridoxamine 5'-phosphate oxidase family protein</fullName>
    </submittedName>
</protein>
<dbReference type="Pfam" id="PF01243">
    <property type="entry name" value="PNPOx_N"/>
    <property type="match status" value="1"/>
</dbReference>
<keyword evidence="1" id="KW-0560">Oxidoreductase</keyword>
<accession>A0A8T7LYS5</accession>
<dbReference type="EMBL" id="CP128399">
    <property type="protein sequence ID" value="WJW65570.1"/>
    <property type="molecule type" value="Genomic_DNA"/>
</dbReference>
<dbReference type="InterPro" id="IPR012349">
    <property type="entry name" value="Split_barrel_FMN-bd"/>
</dbReference>
<dbReference type="GO" id="GO:0016627">
    <property type="term" value="F:oxidoreductase activity, acting on the CH-CH group of donors"/>
    <property type="evidence" value="ECO:0007669"/>
    <property type="project" value="TreeGrafter"/>
</dbReference>
<dbReference type="Gene3D" id="2.30.110.10">
    <property type="entry name" value="Electron Transport, Fmn-binding Protein, Chain A"/>
    <property type="match status" value="1"/>
</dbReference>
<evidence type="ECO:0000313" key="6">
    <source>
        <dbReference type="Proteomes" id="UP001431572"/>
    </source>
</evidence>
<dbReference type="InterPro" id="IPR052019">
    <property type="entry name" value="F420H2_bilvrd_red/Heme_oxyg"/>
</dbReference>
<evidence type="ECO:0000313" key="3">
    <source>
        <dbReference type="EMBL" id="NWJ46193.1"/>
    </source>
</evidence>
<evidence type="ECO:0000313" key="4">
    <source>
        <dbReference type="EMBL" id="WJW65570.1"/>
    </source>
</evidence>
<sequence>MADEQEVIIRPIAGRPSFAPDYGLDQANEVKLLEWEWVIEKMTLSHNYWIGSTRPDGKPHAMPVWGLWLEDAFYFATGRSSRKGRNLLQNPEVVVHLESGDEVVIFEGRVEEFTDPALFERFAEAYGQKYNGFKPTYDPANLYLKLIPRVAFGWLEKDFVNSATRWQLA</sequence>
<name>A0A8T7LYS5_9CHLR</name>
<keyword evidence="6" id="KW-1185">Reference proteome</keyword>
<evidence type="ECO:0000259" key="2">
    <source>
        <dbReference type="Pfam" id="PF01243"/>
    </source>
</evidence>
<dbReference type="GO" id="GO:0070967">
    <property type="term" value="F:coenzyme F420 binding"/>
    <property type="evidence" value="ECO:0007669"/>
    <property type="project" value="TreeGrafter"/>
</dbReference>
<organism evidence="3 5">
    <name type="scientific">Candidatus Chlorohelix allophototropha</name>
    <dbReference type="NCBI Taxonomy" id="3003348"/>
    <lineage>
        <taxon>Bacteria</taxon>
        <taxon>Bacillati</taxon>
        <taxon>Chloroflexota</taxon>
        <taxon>Chloroflexia</taxon>
        <taxon>Candidatus Chloroheliales</taxon>
        <taxon>Candidatus Chloroheliaceae</taxon>
        <taxon>Candidatus Chlorohelix</taxon>
    </lineage>
</organism>